<organism evidence="3 4">
    <name type="scientific">Nocardioides caricicola</name>
    <dbReference type="NCBI Taxonomy" id="634770"/>
    <lineage>
        <taxon>Bacteria</taxon>
        <taxon>Bacillati</taxon>
        <taxon>Actinomycetota</taxon>
        <taxon>Actinomycetes</taxon>
        <taxon>Propionibacteriales</taxon>
        <taxon>Nocardioidaceae</taxon>
        <taxon>Nocardioides</taxon>
    </lineage>
</organism>
<reference evidence="4" key="1">
    <citation type="journal article" date="2019" name="Int. J. Syst. Evol. Microbiol.">
        <title>The Global Catalogue of Microorganisms (GCM) 10K type strain sequencing project: providing services to taxonomists for standard genome sequencing and annotation.</title>
        <authorList>
            <consortium name="The Broad Institute Genomics Platform"/>
            <consortium name="The Broad Institute Genome Sequencing Center for Infectious Disease"/>
            <person name="Wu L."/>
            <person name="Ma J."/>
        </authorList>
    </citation>
    <scope>NUCLEOTIDE SEQUENCE [LARGE SCALE GENOMIC DNA]</scope>
    <source>
        <strain evidence="4">KACC 13778</strain>
    </source>
</reference>
<comment type="caution">
    <text evidence="1">Lacks conserved residue(s) required for the propagation of feature annotation.</text>
</comment>
<protein>
    <submittedName>
        <fullName evidence="3">Hpt domain-containing protein</fullName>
    </submittedName>
</protein>
<gene>
    <name evidence="3" type="ORF">ACFPKY_22150</name>
</gene>
<dbReference type="PROSITE" id="PS50894">
    <property type="entry name" value="HPT"/>
    <property type="match status" value="1"/>
</dbReference>
<name>A0ABW0N5Q2_9ACTN</name>
<dbReference type="EMBL" id="JBHSMD010000011">
    <property type="protein sequence ID" value="MFC5495825.1"/>
    <property type="molecule type" value="Genomic_DNA"/>
</dbReference>
<dbReference type="Gene3D" id="1.20.120.160">
    <property type="entry name" value="HPT domain"/>
    <property type="match status" value="1"/>
</dbReference>
<dbReference type="Pfam" id="PF01627">
    <property type="entry name" value="Hpt"/>
    <property type="match status" value="1"/>
</dbReference>
<comment type="caution">
    <text evidence="3">The sequence shown here is derived from an EMBL/GenBank/DDBJ whole genome shotgun (WGS) entry which is preliminary data.</text>
</comment>
<proteinExistence type="predicted"/>
<sequence>MSELRNEDPIVFDAAVVSNLTGHADDAEFARVFVGRFQRMLPERLRRIDTALAEQELTDAMDAVLSLKSSAGTVGAGELFVIAGVVEVNLRRRDFEAASRAAADLPAAAERADRAFSAYLGG</sequence>
<feature type="domain" description="HPt" evidence="2">
    <location>
        <begin position="26"/>
        <end position="122"/>
    </location>
</feature>
<dbReference type="RefSeq" id="WP_345182434.1">
    <property type="nucleotide sequence ID" value="NZ_BAABFQ010000010.1"/>
</dbReference>
<dbReference type="InterPro" id="IPR036641">
    <property type="entry name" value="HPT_dom_sf"/>
</dbReference>
<evidence type="ECO:0000259" key="2">
    <source>
        <dbReference type="PROSITE" id="PS50894"/>
    </source>
</evidence>
<evidence type="ECO:0000313" key="3">
    <source>
        <dbReference type="EMBL" id="MFC5495825.1"/>
    </source>
</evidence>
<accession>A0ABW0N5Q2</accession>
<dbReference type="SUPFAM" id="SSF47226">
    <property type="entry name" value="Histidine-containing phosphotransfer domain, HPT domain"/>
    <property type="match status" value="1"/>
</dbReference>
<evidence type="ECO:0000313" key="4">
    <source>
        <dbReference type="Proteomes" id="UP001595956"/>
    </source>
</evidence>
<evidence type="ECO:0000256" key="1">
    <source>
        <dbReference type="PROSITE-ProRule" id="PRU00110"/>
    </source>
</evidence>
<keyword evidence="4" id="KW-1185">Reference proteome</keyword>
<dbReference type="InterPro" id="IPR008207">
    <property type="entry name" value="Sig_transdc_His_kin_Hpt_dom"/>
</dbReference>
<dbReference type="Proteomes" id="UP001595956">
    <property type="component" value="Unassembled WGS sequence"/>
</dbReference>